<sequence length="1167" mass="128241">MHSPDWPLQNGSPSAASNASLALQQPNWSERIESFHMLDHLDSPQLTLHGFHKFQESPILAASPELESRRVRRKASSVNLATAHARSTDPAAYSCRDGPWTPSLILPRSPASASLHNFSPAASHHRPLTPRPRTYTASPSLSSTVDTLQSSPFQTPPHQGGSRAEHAEDDRSDCAEPIRTKRKFDSFKRAKRLPRQPSSGGSGLGGSRELWEVYAAVFEIEDDAASVVVEGGLKKAKSVRFDTGAGNISDAPVEDLQHTREEHPTSATSLSAIDWPLPPLRYNWQGTFGHLDTATPPSTPATVLYRGASFDVLNPHASLILGSRSLETPADIDGLLDSYFHQDTQVHMEPDTIYDEPSPGQRGVPSEHSRRVLYDNASDARRKILHMSDADKGISPPPKALLTTATARKAERPFSDPFDLTLSDSDSHSTLMTINHAIKEGRCDDESSPARMKPLGLGITGSDEFHATSEHTTDPTIKAILDDYEYTRAPSSPPEDQIQQRDISTSPSIEHGRGGDASQSAYERVRGLLSPLQTPNPGSDSLFGDRRRRQEPLLAAPLPIYRGVHNYATGGRYYNSSSDVPTSEQSYGNTSNLLNLTPRRPTNLPHVELFPCDPATCTDPAHIHVSSRAEPFEIYEDPEEDGPPTPSVLQYVDDDKENIPPDDYESPLTAERGMHGDTDFRLGDAGFRFPDRDEHDDDSDAGDLGRQLPRSSSYYPDDEASEWVTEYGVSQMELNRNSRLSAMTDESDADTSDEPSEDEFSPPPAPPQTPVSEIPDESPAPKAVNVLGEDRDDVAADDDVDSRRRYLIEARIRTLESKIADEQVNSTYTGSPKIDGTQRRAELAELEHLRALVPSKSRPFMLKASESTTTMKASAQAKLQKAKTFVRPQYHPRINFSRAVALGRHEAAFNSGSDTRGLLASPSTPSPYTNFGFNDSTGTFMTVNQESPINSRGPATNLWSPFDQDPTHRAIHVKSPIGKKPRIDIELGPMRSSKSKRSHRAAMGSQYEPRDLHLIKSQRMSDAQLIARSAGWTMFPRQQTLAGPGTAGPNNTPWSSSSTYPMLLKSQAEQEHDTRLEQKRISQRLFYGCAAFPPCSLAFGLGFFDRFIAKRSGGRIKEACPLEKRKALTVALPLGLVFWAAGIVAMMVMISVVKGKAHEDSSPFPPA</sequence>
<dbReference type="EMBL" id="ML992705">
    <property type="protein sequence ID" value="KAF2207229.1"/>
    <property type="molecule type" value="Genomic_DNA"/>
</dbReference>
<organism evidence="3 4">
    <name type="scientific">Cercospora zeae-maydis SCOH1-5</name>
    <dbReference type="NCBI Taxonomy" id="717836"/>
    <lineage>
        <taxon>Eukaryota</taxon>
        <taxon>Fungi</taxon>
        <taxon>Dikarya</taxon>
        <taxon>Ascomycota</taxon>
        <taxon>Pezizomycotina</taxon>
        <taxon>Dothideomycetes</taxon>
        <taxon>Dothideomycetidae</taxon>
        <taxon>Mycosphaerellales</taxon>
        <taxon>Mycosphaerellaceae</taxon>
        <taxon>Cercospora</taxon>
    </lineage>
</organism>
<feature type="region of interest" description="Disordered" evidence="1">
    <location>
        <begin position="116"/>
        <end position="206"/>
    </location>
</feature>
<feature type="transmembrane region" description="Helical" evidence="2">
    <location>
        <begin position="1130"/>
        <end position="1153"/>
    </location>
</feature>
<evidence type="ECO:0000256" key="2">
    <source>
        <dbReference type="SAM" id="Phobius"/>
    </source>
</evidence>
<gene>
    <name evidence="3" type="ORF">CERZMDRAFT_88616</name>
</gene>
<dbReference type="OrthoDB" id="5353066at2759"/>
<dbReference type="AlphaFoldDB" id="A0A6A6F238"/>
<evidence type="ECO:0000256" key="1">
    <source>
        <dbReference type="SAM" id="MobiDB-lite"/>
    </source>
</evidence>
<keyword evidence="2" id="KW-0472">Membrane</keyword>
<proteinExistence type="predicted"/>
<feature type="compositionally biased region" description="Acidic residues" evidence="1">
    <location>
        <begin position="652"/>
        <end position="665"/>
    </location>
</feature>
<keyword evidence="2" id="KW-1133">Transmembrane helix</keyword>
<evidence type="ECO:0000313" key="4">
    <source>
        <dbReference type="Proteomes" id="UP000799539"/>
    </source>
</evidence>
<feature type="region of interest" description="Disordered" evidence="1">
    <location>
        <begin position="991"/>
        <end position="1010"/>
    </location>
</feature>
<feature type="compositionally biased region" description="Acidic residues" evidence="1">
    <location>
        <begin position="745"/>
        <end position="760"/>
    </location>
</feature>
<keyword evidence="2" id="KW-0812">Transmembrane</keyword>
<feature type="compositionally biased region" description="Basic and acidic residues" evidence="1">
    <location>
        <begin position="672"/>
        <end position="682"/>
    </location>
</feature>
<feature type="region of interest" description="Disordered" evidence="1">
    <location>
        <begin position="635"/>
        <end position="719"/>
    </location>
</feature>
<evidence type="ECO:0000313" key="3">
    <source>
        <dbReference type="EMBL" id="KAF2207229.1"/>
    </source>
</evidence>
<dbReference type="Proteomes" id="UP000799539">
    <property type="component" value="Unassembled WGS sequence"/>
</dbReference>
<keyword evidence="4" id="KW-1185">Reference proteome</keyword>
<name>A0A6A6F238_9PEZI</name>
<feature type="compositionally biased region" description="Low complexity" evidence="1">
    <location>
        <begin position="12"/>
        <end position="22"/>
    </location>
</feature>
<feature type="transmembrane region" description="Helical" evidence="2">
    <location>
        <begin position="1085"/>
        <end position="1109"/>
    </location>
</feature>
<feature type="region of interest" description="Disordered" evidence="1">
    <location>
        <begin position="487"/>
        <end position="520"/>
    </location>
</feature>
<feature type="compositionally biased region" description="Polar residues" evidence="1">
    <location>
        <begin position="135"/>
        <end position="157"/>
    </location>
</feature>
<feature type="region of interest" description="Disordered" evidence="1">
    <location>
        <begin position="741"/>
        <end position="797"/>
    </location>
</feature>
<accession>A0A6A6F238</accession>
<reference evidence="3" key="1">
    <citation type="journal article" date="2020" name="Stud. Mycol.">
        <title>101 Dothideomycetes genomes: a test case for predicting lifestyles and emergence of pathogens.</title>
        <authorList>
            <person name="Haridas S."/>
            <person name="Albert R."/>
            <person name="Binder M."/>
            <person name="Bloem J."/>
            <person name="Labutti K."/>
            <person name="Salamov A."/>
            <person name="Andreopoulos B."/>
            <person name="Baker S."/>
            <person name="Barry K."/>
            <person name="Bills G."/>
            <person name="Bluhm B."/>
            <person name="Cannon C."/>
            <person name="Castanera R."/>
            <person name="Culley D."/>
            <person name="Daum C."/>
            <person name="Ezra D."/>
            <person name="Gonzalez J."/>
            <person name="Henrissat B."/>
            <person name="Kuo A."/>
            <person name="Liang C."/>
            <person name="Lipzen A."/>
            <person name="Lutzoni F."/>
            <person name="Magnuson J."/>
            <person name="Mondo S."/>
            <person name="Nolan M."/>
            <person name="Ohm R."/>
            <person name="Pangilinan J."/>
            <person name="Park H.-J."/>
            <person name="Ramirez L."/>
            <person name="Alfaro M."/>
            <person name="Sun H."/>
            <person name="Tritt A."/>
            <person name="Yoshinaga Y."/>
            <person name="Zwiers L.-H."/>
            <person name="Turgeon B."/>
            <person name="Goodwin S."/>
            <person name="Spatafora J."/>
            <person name="Crous P."/>
            <person name="Grigoriev I."/>
        </authorList>
    </citation>
    <scope>NUCLEOTIDE SEQUENCE</scope>
    <source>
        <strain evidence="3">SCOH1-5</strain>
    </source>
</reference>
<feature type="region of interest" description="Disordered" evidence="1">
    <location>
        <begin position="1"/>
        <end position="22"/>
    </location>
</feature>
<feature type="compositionally biased region" description="Basic and acidic residues" evidence="1">
    <location>
        <begin position="163"/>
        <end position="188"/>
    </location>
</feature>
<protein>
    <submittedName>
        <fullName evidence="3">Uncharacterized protein</fullName>
    </submittedName>
</protein>